<evidence type="ECO:0000313" key="2">
    <source>
        <dbReference type="Proteomes" id="UP000266861"/>
    </source>
</evidence>
<evidence type="ECO:0000313" key="1">
    <source>
        <dbReference type="EMBL" id="RHZ82217.1"/>
    </source>
</evidence>
<accession>A0A397J480</accession>
<organism evidence="1 2">
    <name type="scientific">Diversispora epigaea</name>
    <dbReference type="NCBI Taxonomy" id="1348612"/>
    <lineage>
        <taxon>Eukaryota</taxon>
        <taxon>Fungi</taxon>
        <taxon>Fungi incertae sedis</taxon>
        <taxon>Mucoromycota</taxon>
        <taxon>Glomeromycotina</taxon>
        <taxon>Glomeromycetes</taxon>
        <taxon>Diversisporales</taxon>
        <taxon>Diversisporaceae</taxon>
        <taxon>Diversispora</taxon>
    </lineage>
</organism>
<keyword evidence="2" id="KW-1185">Reference proteome</keyword>
<proteinExistence type="predicted"/>
<gene>
    <name evidence="1" type="ORF">Glove_110g108</name>
</gene>
<name>A0A397J480_9GLOM</name>
<comment type="caution">
    <text evidence="1">The sequence shown here is derived from an EMBL/GenBank/DDBJ whole genome shotgun (WGS) entry which is preliminary data.</text>
</comment>
<dbReference type="Proteomes" id="UP000266861">
    <property type="component" value="Unassembled WGS sequence"/>
</dbReference>
<reference evidence="1 2" key="1">
    <citation type="submission" date="2018-08" db="EMBL/GenBank/DDBJ databases">
        <title>Genome and evolution of the arbuscular mycorrhizal fungus Diversispora epigaea (formerly Glomus versiforme) and its bacterial endosymbionts.</title>
        <authorList>
            <person name="Sun X."/>
            <person name="Fei Z."/>
            <person name="Harrison M."/>
        </authorList>
    </citation>
    <scope>NUCLEOTIDE SEQUENCE [LARGE SCALE GENOMIC DNA]</scope>
    <source>
        <strain evidence="1 2">IT104</strain>
    </source>
</reference>
<dbReference type="AlphaFoldDB" id="A0A397J480"/>
<sequence>MFAYLRISTNLSAYLCIIYKSPCLFEPKILPVFLHLTSICLTNSILSKHYLNLKIAYMLKGLNNKKLKEL</sequence>
<dbReference type="EMBL" id="PQFF01000103">
    <property type="protein sequence ID" value="RHZ82217.1"/>
    <property type="molecule type" value="Genomic_DNA"/>
</dbReference>
<protein>
    <submittedName>
        <fullName evidence="1">Uncharacterized protein</fullName>
    </submittedName>
</protein>